<comment type="subcellular location">
    <subcellularLocation>
        <location evidence="1">Membrane</location>
        <topology evidence="1">Multi-pass membrane protein</topology>
    </subcellularLocation>
</comment>
<evidence type="ECO:0000259" key="6">
    <source>
        <dbReference type="Pfam" id="PF14378"/>
    </source>
</evidence>
<dbReference type="CDD" id="cd03386">
    <property type="entry name" value="PAP2_Aur1_like"/>
    <property type="match status" value="1"/>
</dbReference>
<keyword evidence="3 5" id="KW-1133">Transmembrane helix</keyword>
<gene>
    <name evidence="7" type="ORF">HCEG_03872</name>
</gene>
<protein>
    <submittedName>
        <fullName evidence="7">Integral membrane protein</fullName>
    </submittedName>
</protein>
<feature type="domain" description="Inositolphosphotransferase Aur1/Ipt1" evidence="6">
    <location>
        <begin position="165"/>
        <end position="228"/>
    </location>
</feature>
<evidence type="ECO:0000313" key="7">
    <source>
        <dbReference type="EMBL" id="EGC44657.1"/>
    </source>
</evidence>
<dbReference type="Proteomes" id="UP000008142">
    <property type="component" value="Unassembled WGS sequence"/>
</dbReference>
<dbReference type="GO" id="GO:0016020">
    <property type="term" value="C:membrane"/>
    <property type="evidence" value="ECO:0007669"/>
    <property type="project" value="UniProtKB-SubCell"/>
</dbReference>
<feature type="transmembrane region" description="Helical" evidence="5">
    <location>
        <begin position="427"/>
        <end position="448"/>
    </location>
</feature>
<evidence type="ECO:0000256" key="3">
    <source>
        <dbReference type="ARBA" id="ARBA00022989"/>
    </source>
</evidence>
<reference evidence="8" key="1">
    <citation type="submission" date="2008-07" db="EMBL/GenBank/DDBJ databases">
        <title>Annotation of Ajellomyces capsulatus strain H88.</title>
        <authorList>
            <person name="Champion M."/>
            <person name="Cuomo C."/>
            <person name="Ma L.-J."/>
            <person name="Henn M.R."/>
            <person name="Sil A."/>
            <person name="Goldman B."/>
            <person name="Young S.K."/>
            <person name="Kodira C.D."/>
            <person name="Zeng Q."/>
            <person name="Koehrsen M."/>
            <person name="Alvarado L."/>
            <person name="Berlin A."/>
            <person name="Borenstein D."/>
            <person name="Chen Z."/>
            <person name="Engels R."/>
            <person name="Freedman E."/>
            <person name="Gellesch M."/>
            <person name="Goldberg J."/>
            <person name="Griggs A."/>
            <person name="Gujja S."/>
            <person name="Heiman D."/>
            <person name="Hepburn T."/>
            <person name="Howarth C."/>
            <person name="Jen D."/>
            <person name="Larson L."/>
            <person name="Lewis B."/>
            <person name="Mehta T."/>
            <person name="Park D."/>
            <person name="Pearson M."/>
            <person name="Roberts A."/>
            <person name="Saif S."/>
            <person name="Shea T."/>
            <person name="Shenoy N."/>
            <person name="Sisk P."/>
            <person name="Stolte C."/>
            <person name="Sykes S."/>
            <person name="Walk T."/>
            <person name="White J."/>
            <person name="Yandava C."/>
            <person name="Klein B."/>
            <person name="McEwen J.G."/>
            <person name="Puccia R."/>
            <person name="Goldman G.H."/>
            <person name="Felipe M.S."/>
            <person name="Nino-Vega G."/>
            <person name="San-Blas G."/>
            <person name="Taylor J."/>
            <person name="Mendoza L."/>
            <person name="Galagan J."/>
            <person name="Nusbaum C."/>
            <person name="Birren B."/>
        </authorList>
    </citation>
    <scope>NUCLEOTIDE SEQUENCE [LARGE SCALE GENOMIC DNA]</scope>
    <source>
        <strain evidence="8">H88</strain>
    </source>
</reference>
<keyword evidence="4 5" id="KW-0472">Membrane</keyword>
<evidence type="ECO:0000256" key="2">
    <source>
        <dbReference type="ARBA" id="ARBA00022692"/>
    </source>
</evidence>
<feature type="transmembrane region" description="Helical" evidence="5">
    <location>
        <begin position="6"/>
        <end position="23"/>
    </location>
</feature>
<evidence type="ECO:0000313" key="8">
    <source>
        <dbReference type="Proteomes" id="UP000008142"/>
    </source>
</evidence>
<dbReference type="EMBL" id="DS990638">
    <property type="protein sequence ID" value="EGC44657.1"/>
    <property type="molecule type" value="Genomic_DNA"/>
</dbReference>
<dbReference type="InterPro" id="IPR026841">
    <property type="entry name" value="Aur1/Ipt1"/>
</dbReference>
<proteinExistence type="predicted"/>
<dbReference type="PANTHER" id="PTHR31310:SF7">
    <property type="entry name" value="PA-PHOSPHATASE RELATED-FAMILY PROTEIN DDB_G0268928"/>
    <property type="match status" value="1"/>
</dbReference>
<dbReference type="Pfam" id="PF14378">
    <property type="entry name" value="PAP2_3"/>
    <property type="match status" value="2"/>
</dbReference>
<feature type="transmembrane region" description="Helical" evidence="5">
    <location>
        <begin position="399"/>
        <end position="421"/>
    </location>
</feature>
<name>F0UEC7_AJEC8</name>
<sequence>MGIGLILEPLVVVFLLLWGTWINRLSNVSCPYTPHTTRFSSVSSDGLTDKIMDNAEDKPSTTARIDDGSLSSPTYRSLSPSLLLNQERPWRIRRIGLWLWKREVITPNTTKFRNRCFSRFLRRFPFLVECWYWTLVYWIYQIARAFTAVTLKDATVDVARKHAIQLLKLEESFYILWEAHIQHYFLRRPILMAWTNRLYSFIHIPGTIAFLVLLYYNTNTNNYPESRHSVKCIDCPSRVPKVSELYQARRRTLALCNLLAFVVFTLWPCMPPRLLSDRSVVGPVGELSRSYGFVDTVHGAGGPSSIWTQNRFCNQYGQFHNPRPFYTHTVFPADDLIFLLSLAAMPSLHFGYSLMIGITIATFPLPSQHHLSQTSRPLFLNYSHPRLAPKPLRLPWQRIVCIVFGITYPFTILAAIIATANHFILDAFAGAIICGLGWWGNSVLLNFLPLEDYLFWILRIHKPEQVPIGFRPLFVFDDSGEGQAWMR</sequence>
<evidence type="ECO:0000256" key="4">
    <source>
        <dbReference type="ARBA" id="ARBA00023136"/>
    </source>
</evidence>
<feature type="transmembrane region" description="Helical" evidence="5">
    <location>
        <begin position="120"/>
        <end position="140"/>
    </location>
</feature>
<dbReference type="AlphaFoldDB" id="F0UEC7"/>
<feature type="transmembrane region" description="Helical" evidence="5">
    <location>
        <begin position="198"/>
        <end position="217"/>
    </location>
</feature>
<accession>F0UEC7</accession>
<dbReference type="PANTHER" id="PTHR31310">
    <property type="match status" value="1"/>
</dbReference>
<dbReference type="InterPro" id="IPR052185">
    <property type="entry name" value="IPC_Synthase-Related"/>
</dbReference>
<feature type="transmembrane region" description="Helical" evidence="5">
    <location>
        <begin position="252"/>
        <end position="270"/>
    </location>
</feature>
<dbReference type="OrthoDB" id="2566866at2759"/>
<organism evidence="8">
    <name type="scientific">Ajellomyces capsulatus (strain H88)</name>
    <name type="common">Darling's disease fungus</name>
    <name type="synonym">Histoplasma capsulatum</name>
    <dbReference type="NCBI Taxonomy" id="544711"/>
    <lineage>
        <taxon>Eukaryota</taxon>
        <taxon>Fungi</taxon>
        <taxon>Dikarya</taxon>
        <taxon>Ascomycota</taxon>
        <taxon>Pezizomycotina</taxon>
        <taxon>Eurotiomycetes</taxon>
        <taxon>Eurotiomycetidae</taxon>
        <taxon>Onygenales</taxon>
        <taxon>Ajellomycetaceae</taxon>
        <taxon>Histoplasma</taxon>
    </lineage>
</organism>
<evidence type="ECO:0000256" key="1">
    <source>
        <dbReference type="ARBA" id="ARBA00004141"/>
    </source>
</evidence>
<feature type="domain" description="Inositolphosphotransferase Aur1/Ipt1" evidence="6">
    <location>
        <begin position="244"/>
        <end position="362"/>
    </location>
</feature>
<dbReference type="OMA" id="WALRIHK"/>
<feature type="transmembrane region" description="Helical" evidence="5">
    <location>
        <begin position="336"/>
        <end position="363"/>
    </location>
</feature>
<dbReference type="HOGENOM" id="CLU_035756_0_0_1"/>
<keyword evidence="2 5" id="KW-0812">Transmembrane</keyword>
<evidence type="ECO:0000256" key="5">
    <source>
        <dbReference type="SAM" id="Phobius"/>
    </source>
</evidence>